<evidence type="ECO:0000313" key="2">
    <source>
        <dbReference type="EMBL" id="CAF1518078.1"/>
    </source>
</evidence>
<proteinExistence type="predicted"/>
<evidence type="ECO:0000256" key="1">
    <source>
        <dbReference type="SAM" id="SignalP"/>
    </source>
</evidence>
<keyword evidence="1" id="KW-0732">Signal</keyword>
<dbReference type="EMBL" id="CAJNOR010009397">
    <property type="protein sequence ID" value="CAF1644235.1"/>
    <property type="molecule type" value="Genomic_DNA"/>
</dbReference>
<dbReference type="Proteomes" id="UP000663828">
    <property type="component" value="Unassembled WGS sequence"/>
</dbReference>
<evidence type="ECO:0000313" key="3">
    <source>
        <dbReference type="EMBL" id="CAF1644235.1"/>
    </source>
</evidence>
<gene>
    <name evidence="2" type="ORF">EDS130_LOCUS43687</name>
    <name evidence="3" type="ORF">XAT740_LOCUS53853</name>
</gene>
<protein>
    <submittedName>
        <fullName evidence="3">Uncharacterized protein</fullName>
    </submittedName>
</protein>
<feature type="chain" id="PRO_5036412799" evidence="1">
    <location>
        <begin position="18"/>
        <end position="301"/>
    </location>
</feature>
<comment type="caution">
    <text evidence="3">The sequence shown here is derived from an EMBL/GenBank/DDBJ whole genome shotgun (WGS) entry which is preliminary data.</text>
</comment>
<dbReference type="AlphaFoldDB" id="A0A816E858"/>
<reference evidence="3" key="1">
    <citation type="submission" date="2021-02" db="EMBL/GenBank/DDBJ databases">
        <authorList>
            <person name="Nowell W R."/>
        </authorList>
    </citation>
    <scope>NUCLEOTIDE SEQUENCE</scope>
</reference>
<sequence>MLHRARISFALITLVFATTINGAFISTKNALRRTSMIDTNYHQTKSVEMIRCLVNCDVDFSFKDSVIIPSSCRTYSNAGRCGVTFEMDYVRKTGSASFAADNSTDIEFETGLVVDARFSFEPSVERKALWSYECATSNDCASKYFQKYISHYIELTEQLETLQNLMSSLLYNDSNLPTVHQCYRDRDTFEDCQSGICTYSWEAGENSTTRYMCEPAKVPVNVYYQILRTDPVIPVSPILDEVRYVCNTNKCNSFEYGVGIRLVIAEKWGGILDTNSAATNLITGSRYALLSVSVILMKFLC</sequence>
<organism evidence="3 4">
    <name type="scientific">Adineta ricciae</name>
    <name type="common">Rotifer</name>
    <dbReference type="NCBI Taxonomy" id="249248"/>
    <lineage>
        <taxon>Eukaryota</taxon>
        <taxon>Metazoa</taxon>
        <taxon>Spiralia</taxon>
        <taxon>Gnathifera</taxon>
        <taxon>Rotifera</taxon>
        <taxon>Eurotatoria</taxon>
        <taxon>Bdelloidea</taxon>
        <taxon>Adinetida</taxon>
        <taxon>Adinetidae</taxon>
        <taxon>Adineta</taxon>
    </lineage>
</organism>
<dbReference type="Proteomes" id="UP000663852">
    <property type="component" value="Unassembled WGS sequence"/>
</dbReference>
<dbReference type="EMBL" id="CAJNOJ010000747">
    <property type="protein sequence ID" value="CAF1518078.1"/>
    <property type="molecule type" value="Genomic_DNA"/>
</dbReference>
<evidence type="ECO:0000313" key="4">
    <source>
        <dbReference type="Proteomes" id="UP000663828"/>
    </source>
</evidence>
<feature type="signal peptide" evidence="1">
    <location>
        <begin position="1"/>
        <end position="17"/>
    </location>
</feature>
<name>A0A816E858_ADIRI</name>
<accession>A0A816E858</accession>
<keyword evidence="4" id="KW-1185">Reference proteome</keyword>